<name>A0A2P8CCT8_9BACT</name>
<evidence type="ECO:0000256" key="2">
    <source>
        <dbReference type="ARBA" id="ARBA00022729"/>
    </source>
</evidence>
<feature type="signal peptide" evidence="6">
    <location>
        <begin position="1"/>
        <end position="23"/>
    </location>
</feature>
<dbReference type="GO" id="GO:0030246">
    <property type="term" value="F:carbohydrate binding"/>
    <property type="evidence" value="ECO:0007669"/>
    <property type="project" value="InterPro"/>
</dbReference>
<dbReference type="CDD" id="cd14792">
    <property type="entry name" value="GH27"/>
    <property type="match status" value="1"/>
</dbReference>
<dbReference type="InterPro" id="IPR002241">
    <property type="entry name" value="Glyco_hydro_27"/>
</dbReference>
<evidence type="ECO:0000256" key="5">
    <source>
        <dbReference type="RuleBase" id="RU361168"/>
    </source>
</evidence>
<gene>
    <name evidence="8" type="ORF">CLV93_105134</name>
</gene>
<dbReference type="Gene3D" id="3.20.20.70">
    <property type="entry name" value="Aldolase class I"/>
    <property type="match status" value="1"/>
</dbReference>
<dbReference type="InterPro" id="IPR041233">
    <property type="entry name" value="Melibiase_C"/>
</dbReference>
<keyword evidence="2 6" id="KW-0732">Signal</keyword>
<comment type="caution">
    <text evidence="8">The sequence shown here is derived from an EMBL/GenBank/DDBJ whole genome shotgun (WGS) entry which is preliminary data.</text>
</comment>
<dbReference type="PANTHER" id="PTHR11452">
    <property type="entry name" value="ALPHA-GALACTOSIDASE/ALPHA-N-ACETYLGALACTOSAMINIDASE"/>
    <property type="match status" value="1"/>
</dbReference>
<dbReference type="Pfam" id="PF16499">
    <property type="entry name" value="Melibiase_2"/>
    <property type="match status" value="1"/>
</dbReference>
<dbReference type="SUPFAM" id="SSF49785">
    <property type="entry name" value="Galactose-binding domain-like"/>
    <property type="match status" value="1"/>
</dbReference>
<dbReference type="Pfam" id="PF17801">
    <property type="entry name" value="Melibiase_C"/>
    <property type="match status" value="1"/>
</dbReference>
<dbReference type="InterPro" id="IPR017853">
    <property type="entry name" value="GH"/>
</dbReference>
<dbReference type="PANTHER" id="PTHR11452:SF75">
    <property type="entry name" value="ALPHA-GALACTOSIDASE MEL1"/>
    <property type="match status" value="1"/>
</dbReference>
<accession>A0A2P8CCT8</accession>
<feature type="domain" description="CBM6" evidence="7">
    <location>
        <begin position="410"/>
        <end position="543"/>
    </location>
</feature>
<dbReference type="EMBL" id="PYGC01000005">
    <property type="protein sequence ID" value="PSK82742.1"/>
    <property type="molecule type" value="Genomic_DNA"/>
</dbReference>
<evidence type="ECO:0000313" key="8">
    <source>
        <dbReference type="EMBL" id="PSK82742.1"/>
    </source>
</evidence>
<dbReference type="CDD" id="cd04081">
    <property type="entry name" value="CBM35_galactosidase-like"/>
    <property type="match status" value="1"/>
</dbReference>
<evidence type="ECO:0000259" key="7">
    <source>
        <dbReference type="PROSITE" id="PS51175"/>
    </source>
</evidence>
<evidence type="ECO:0000256" key="6">
    <source>
        <dbReference type="SAM" id="SignalP"/>
    </source>
</evidence>
<dbReference type="EC" id="3.2.1.22" evidence="5"/>
<dbReference type="SUPFAM" id="SSF51445">
    <property type="entry name" value="(Trans)glycosidases"/>
    <property type="match status" value="1"/>
</dbReference>
<organism evidence="8 9">
    <name type="scientific">Prolixibacter denitrificans</name>
    <dbReference type="NCBI Taxonomy" id="1541063"/>
    <lineage>
        <taxon>Bacteria</taxon>
        <taxon>Pseudomonadati</taxon>
        <taxon>Bacteroidota</taxon>
        <taxon>Bacteroidia</taxon>
        <taxon>Marinilabiliales</taxon>
        <taxon>Prolixibacteraceae</taxon>
        <taxon>Prolixibacter</taxon>
    </lineage>
</organism>
<dbReference type="Proteomes" id="UP000240621">
    <property type="component" value="Unassembled WGS sequence"/>
</dbReference>
<dbReference type="InterPro" id="IPR005084">
    <property type="entry name" value="CBM6"/>
</dbReference>
<dbReference type="InterPro" id="IPR013780">
    <property type="entry name" value="Glyco_hydro_b"/>
</dbReference>
<proteinExistence type="inferred from homology"/>
<dbReference type="Gene3D" id="2.60.120.260">
    <property type="entry name" value="Galactose-binding domain-like"/>
    <property type="match status" value="1"/>
</dbReference>
<protein>
    <recommendedName>
        <fullName evidence="5">Alpha-galactosidase</fullName>
        <ecNumber evidence="5">3.2.1.22</ecNumber>
    </recommendedName>
    <alternativeName>
        <fullName evidence="5">Melibiase</fullName>
    </alternativeName>
</protein>
<dbReference type="SUPFAM" id="SSF51011">
    <property type="entry name" value="Glycosyl hydrolase domain"/>
    <property type="match status" value="1"/>
</dbReference>
<sequence length="549" mass="61499">MTAMRKVVIFSLLAFLFSVPVKAQYESDTDHSQTPLMGWASWNQFGPHISESLIKRQADAMVSSGLSAAGFQYINIDDGFFDGRYPDGKLRIDSVKFPDGMKAVADYIHSKGLKAGFYTEAGENTCGSIYSHQPGGVGGGLYGHDQQDINLIFKTWGFDFLKVDYCGGLKQKLDEKTRYTEIRKAIDNTGRTDINFNVCRWQFPGTWVTRIASSWRMSHDINYVPGSKPKWKSIISIINLSKYLAPYASPGHYNDMDMLEVGRGMTASEDRSHFSMWCILSSPLVLGLDMTKMSDETKAIITNPEVIAVNQDTTGLQAHLLYEQDSLQVWAKHLNGRQSKEFAVALLNQSITPATISVKWKDLNIVGSAKVRDLWARADLGSRDSVYSTTVPEHGISFIKVTAHKTRLKDVFEAEYAWLNDFNLTQNSETLPGLAKPVGDSLCSGKEKVIQIGNRPDNYIEFQHIYARKAGQYNLSLYYLSGEDRNATLSVNGTDIPLSCLNSGGWDKIARETLPVKLHKGYNVIRISNATDWAPDIDRIEIDLNKKHR</sequence>
<dbReference type="InterPro" id="IPR008979">
    <property type="entry name" value="Galactose-bd-like_sf"/>
</dbReference>
<evidence type="ECO:0000313" key="9">
    <source>
        <dbReference type="Proteomes" id="UP000240621"/>
    </source>
</evidence>
<reference evidence="8 9" key="1">
    <citation type="submission" date="2018-03" db="EMBL/GenBank/DDBJ databases">
        <title>Genomic Encyclopedia of Archaeal and Bacterial Type Strains, Phase II (KMG-II): from individual species to whole genera.</title>
        <authorList>
            <person name="Goeker M."/>
        </authorList>
    </citation>
    <scope>NUCLEOTIDE SEQUENCE [LARGE SCALE GENOMIC DNA]</scope>
    <source>
        <strain evidence="8 9">DSM 27267</strain>
    </source>
</reference>
<evidence type="ECO:0000256" key="1">
    <source>
        <dbReference type="ARBA" id="ARBA00009743"/>
    </source>
</evidence>
<comment type="similarity">
    <text evidence="1 5">Belongs to the glycosyl hydrolase 27 family.</text>
</comment>
<dbReference type="AlphaFoldDB" id="A0A2P8CCT8"/>
<dbReference type="GO" id="GO:0004557">
    <property type="term" value="F:alpha-galactosidase activity"/>
    <property type="evidence" value="ECO:0007669"/>
    <property type="project" value="UniProtKB-EC"/>
</dbReference>
<dbReference type="PRINTS" id="PR00740">
    <property type="entry name" value="GLHYDRLASE27"/>
</dbReference>
<keyword evidence="5" id="KW-1015">Disulfide bond</keyword>
<dbReference type="Gene3D" id="2.60.40.1180">
    <property type="entry name" value="Golgi alpha-mannosidase II"/>
    <property type="match status" value="1"/>
</dbReference>
<feature type="chain" id="PRO_5015110519" description="Alpha-galactosidase" evidence="6">
    <location>
        <begin position="24"/>
        <end position="549"/>
    </location>
</feature>
<keyword evidence="3 5" id="KW-0378">Hydrolase</keyword>
<evidence type="ECO:0000256" key="3">
    <source>
        <dbReference type="ARBA" id="ARBA00022801"/>
    </source>
</evidence>
<dbReference type="InterPro" id="IPR013785">
    <property type="entry name" value="Aldolase_TIM"/>
</dbReference>
<dbReference type="PROSITE" id="PS51175">
    <property type="entry name" value="CBM6"/>
    <property type="match status" value="1"/>
</dbReference>
<evidence type="ECO:0000256" key="4">
    <source>
        <dbReference type="ARBA" id="ARBA00023295"/>
    </source>
</evidence>
<keyword evidence="4 5" id="KW-0326">Glycosidase</keyword>
<comment type="catalytic activity">
    <reaction evidence="5">
        <text>Hydrolysis of terminal, non-reducing alpha-D-galactose residues in alpha-D-galactosides, including galactose oligosaccharides, galactomannans and galactolipids.</text>
        <dbReference type="EC" id="3.2.1.22"/>
    </reaction>
</comment>
<dbReference type="GO" id="GO:0005975">
    <property type="term" value="P:carbohydrate metabolic process"/>
    <property type="evidence" value="ECO:0007669"/>
    <property type="project" value="InterPro"/>
</dbReference>